<feature type="compositionally biased region" description="Basic residues" evidence="1">
    <location>
        <begin position="35"/>
        <end position="44"/>
    </location>
</feature>
<sequence length="528" mass="60036">MEDVSVVDVRFSSASSSSSTGSGSGKGSGREGKGGRKSARRGGSGRRTGPAELLQSLERDLQRLRMYNDIEDEDEDEDGDVAVIGNEVALDSDSPQKRLGDSQSARRALGSRAVRTRPTSTVMKGGASYDRTAAAPSRRRTAQHRTPLHSDSDSDNEGGDDQGQAQAESQRPWYRRHVARRLSEAPHQHPWYEAILSELSMDDTVSSSGRQSPGGTPLPDRDSLAYLYRNLYTDRLNYRNRKLSSLEPYHKRDAKKTSTSKAASASRTKGKSKPRSGKGQTRTRKRTTVDGSIVVEGETGTHTISAGKGAGGGGRAASSSAMTHAEWIKHKERQQKNEAAKQRKKEEEQLAKELEEKRRQQALRDRGHQEYERWLNRDKRARRARKRREAAKKKKEEQRRKARLEELMHETEENYKEWLYDYHLRRRKADAEEREKRRRQAELRREAKQRGQAAYDKWIREIELRPRALRFEQPVEWRGVLDDGDDRNRPDVFSYRTPEEATVGGCGPSPPLLFRDAQLAEMFAAKRR</sequence>
<dbReference type="InParanoid" id="F2U740"/>
<reference evidence="2" key="1">
    <citation type="submission" date="2009-08" db="EMBL/GenBank/DDBJ databases">
        <title>Annotation of Salpingoeca rosetta.</title>
        <authorList>
            <consortium name="The Broad Institute Genome Sequencing Platform"/>
            <person name="Russ C."/>
            <person name="Cuomo C."/>
            <person name="Burger G."/>
            <person name="Gray M.W."/>
            <person name="Holland P.W.H."/>
            <person name="King N."/>
            <person name="Lang F.B.F."/>
            <person name="Roger A.J."/>
            <person name="Ruiz-Trillo I."/>
            <person name="Young S.K."/>
            <person name="Zeng Q."/>
            <person name="Gargeya S."/>
            <person name="Alvarado L."/>
            <person name="Berlin A."/>
            <person name="Chapman S.B."/>
            <person name="Chen Z."/>
            <person name="Freedman E."/>
            <person name="Gellesch M."/>
            <person name="Goldberg J."/>
            <person name="Griggs A."/>
            <person name="Gujja S."/>
            <person name="Heilman E."/>
            <person name="Heiman D."/>
            <person name="Howarth C."/>
            <person name="Mehta T."/>
            <person name="Neiman D."/>
            <person name="Pearson M."/>
            <person name="Roberts A."/>
            <person name="Saif S."/>
            <person name="Shea T."/>
            <person name="Shenoy N."/>
            <person name="Sisk P."/>
            <person name="Stolte C."/>
            <person name="Sykes S."/>
            <person name="White J."/>
            <person name="Yandava C."/>
            <person name="Haas B."/>
            <person name="Nusbaum C."/>
            <person name="Birren B."/>
        </authorList>
    </citation>
    <scope>NUCLEOTIDE SEQUENCE [LARGE SCALE GENOMIC DNA]</scope>
    <source>
        <strain evidence="2">ATCC 50818</strain>
    </source>
</reference>
<dbReference type="Proteomes" id="UP000007799">
    <property type="component" value="Unassembled WGS sequence"/>
</dbReference>
<feature type="compositionally biased region" description="Low complexity" evidence="1">
    <location>
        <begin position="257"/>
        <end position="267"/>
    </location>
</feature>
<feature type="region of interest" description="Disordered" evidence="1">
    <location>
        <begin position="65"/>
        <end position="175"/>
    </location>
</feature>
<dbReference type="KEGG" id="sre:PTSG_04278"/>
<feature type="compositionally biased region" description="Low complexity" evidence="1">
    <location>
        <begin position="12"/>
        <end position="21"/>
    </location>
</feature>
<protein>
    <submittedName>
        <fullName evidence="2">Uncharacterized protein</fullName>
    </submittedName>
</protein>
<feature type="region of interest" description="Disordered" evidence="1">
    <location>
        <begin position="480"/>
        <end position="510"/>
    </location>
</feature>
<feature type="compositionally biased region" description="Basic residues" evidence="1">
    <location>
        <begin position="379"/>
        <end position="393"/>
    </location>
</feature>
<feature type="compositionally biased region" description="Basic and acidic residues" evidence="1">
    <location>
        <begin position="326"/>
        <end position="378"/>
    </location>
</feature>
<evidence type="ECO:0000313" key="2">
    <source>
        <dbReference type="EMBL" id="EGD83672.1"/>
    </source>
</evidence>
<feature type="compositionally biased region" description="Basic residues" evidence="1">
    <location>
        <begin position="268"/>
        <end position="286"/>
    </location>
</feature>
<dbReference type="GeneID" id="16075756"/>
<dbReference type="RefSeq" id="XP_004995176.1">
    <property type="nucleotide sequence ID" value="XM_004995119.1"/>
</dbReference>
<feature type="compositionally biased region" description="Polar residues" evidence="1">
    <location>
        <begin position="203"/>
        <end position="214"/>
    </location>
</feature>
<feature type="compositionally biased region" description="Basic and acidic residues" evidence="1">
    <location>
        <begin position="431"/>
        <end position="449"/>
    </location>
</feature>
<name>F2U740_SALR5</name>
<proteinExistence type="predicted"/>
<dbReference type="AlphaFoldDB" id="F2U740"/>
<feature type="compositionally biased region" description="Basic and acidic residues" evidence="1">
    <location>
        <begin position="480"/>
        <end position="490"/>
    </location>
</feature>
<feature type="region of interest" description="Disordered" evidence="1">
    <location>
        <begin position="203"/>
        <end position="222"/>
    </location>
</feature>
<feature type="region of interest" description="Disordered" evidence="1">
    <location>
        <begin position="431"/>
        <end position="451"/>
    </location>
</feature>
<gene>
    <name evidence="2" type="ORF">PTSG_04278</name>
</gene>
<feature type="compositionally biased region" description="Acidic residues" evidence="1">
    <location>
        <begin position="69"/>
        <end position="80"/>
    </location>
</feature>
<organism evidence="3">
    <name type="scientific">Salpingoeca rosetta (strain ATCC 50818 / BSB-021)</name>
    <dbReference type="NCBI Taxonomy" id="946362"/>
    <lineage>
        <taxon>Eukaryota</taxon>
        <taxon>Choanoflagellata</taxon>
        <taxon>Craspedida</taxon>
        <taxon>Salpingoecidae</taxon>
        <taxon>Salpingoeca</taxon>
    </lineage>
</organism>
<feature type="region of interest" description="Disordered" evidence="1">
    <location>
        <begin position="243"/>
        <end position="402"/>
    </location>
</feature>
<accession>F2U740</accession>
<evidence type="ECO:0000313" key="3">
    <source>
        <dbReference type="Proteomes" id="UP000007799"/>
    </source>
</evidence>
<evidence type="ECO:0000256" key="1">
    <source>
        <dbReference type="SAM" id="MobiDB-lite"/>
    </source>
</evidence>
<keyword evidence="3" id="KW-1185">Reference proteome</keyword>
<dbReference type="EMBL" id="GL832963">
    <property type="protein sequence ID" value="EGD83672.1"/>
    <property type="molecule type" value="Genomic_DNA"/>
</dbReference>
<feature type="region of interest" description="Disordered" evidence="1">
    <location>
        <begin position="1"/>
        <end position="53"/>
    </location>
</feature>
<feature type="compositionally biased region" description="Basic residues" evidence="1">
    <location>
        <begin position="137"/>
        <end position="147"/>
    </location>
</feature>